<dbReference type="PANTHER" id="PTHR43685:SF3">
    <property type="entry name" value="SLR2126 PROTEIN"/>
    <property type="match status" value="1"/>
</dbReference>
<keyword evidence="3" id="KW-1185">Reference proteome</keyword>
<sequence length="300" mass="34884">MSDVEVSVIIPTYNGVNKINVLLNALLKQTYTKFELVVVVDGSTDGTIAVLDDYRNKFAAYKVIVQPNKGRAVVRNRGVKESSGDLLIFYDDDMEPMHDSVSRHISFHDNYQGILGGNQIEERDVKKTDIQNYKATRNEIWMKKYSIGLTRLDYSNLFFTAANCSIKRKTFFALNGFDERLSDAEDYDFAYRAMQEGVEVFFDKSNQAFHHDPITAKSYIQRLRQYSQAHAILEKFYPERRMFKRKCFFLKKFVYSSLALRFWVILIDRGFLKGLPESARFKLYDLIIQALAIEYPNRGL</sequence>
<feature type="domain" description="Glycosyltransferase 2-like" evidence="1">
    <location>
        <begin position="7"/>
        <end position="169"/>
    </location>
</feature>
<keyword evidence="2" id="KW-0808">Transferase</keyword>
<dbReference type="GO" id="GO:0016757">
    <property type="term" value="F:glycosyltransferase activity"/>
    <property type="evidence" value="ECO:0007669"/>
    <property type="project" value="UniProtKB-KW"/>
</dbReference>
<comment type="caution">
    <text evidence="2">The sequence shown here is derived from an EMBL/GenBank/DDBJ whole genome shotgun (WGS) entry which is preliminary data.</text>
</comment>
<dbReference type="Proteomes" id="UP001597112">
    <property type="component" value="Unassembled WGS sequence"/>
</dbReference>
<dbReference type="EC" id="2.4.-.-" evidence="2"/>
<protein>
    <submittedName>
        <fullName evidence="2">Glycosyltransferase</fullName>
        <ecNumber evidence="2">2.4.-.-</ecNumber>
    </submittedName>
</protein>
<dbReference type="InterPro" id="IPR001173">
    <property type="entry name" value="Glyco_trans_2-like"/>
</dbReference>
<reference evidence="3" key="1">
    <citation type="journal article" date="2019" name="Int. J. Syst. Evol. Microbiol.">
        <title>The Global Catalogue of Microorganisms (GCM) 10K type strain sequencing project: providing services to taxonomists for standard genome sequencing and annotation.</title>
        <authorList>
            <consortium name="The Broad Institute Genomics Platform"/>
            <consortium name="The Broad Institute Genome Sequencing Center for Infectious Disease"/>
            <person name="Wu L."/>
            <person name="Ma J."/>
        </authorList>
    </citation>
    <scope>NUCLEOTIDE SEQUENCE [LARGE SCALE GENOMIC DNA]</scope>
    <source>
        <strain evidence="3">CCUG 58938</strain>
    </source>
</reference>
<accession>A0ABW3K3S2</accession>
<dbReference type="RefSeq" id="WP_377579441.1">
    <property type="nucleotide sequence ID" value="NZ_JBHTKA010000003.1"/>
</dbReference>
<gene>
    <name evidence="2" type="ORF">ACFQ21_12375</name>
</gene>
<dbReference type="PANTHER" id="PTHR43685">
    <property type="entry name" value="GLYCOSYLTRANSFERASE"/>
    <property type="match status" value="1"/>
</dbReference>
<dbReference type="Pfam" id="PF00535">
    <property type="entry name" value="Glycos_transf_2"/>
    <property type="match status" value="1"/>
</dbReference>
<dbReference type="SUPFAM" id="SSF53448">
    <property type="entry name" value="Nucleotide-diphospho-sugar transferases"/>
    <property type="match status" value="1"/>
</dbReference>
<dbReference type="InterPro" id="IPR050834">
    <property type="entry name" value="Glycosyltransf_2"/>
</dbReference>
<name>A0ABW3K3S2_9BACT</name>
<proteinExistence type="predicted"/>
<dbReference type="Gene3D" id="3.90.550.10">
    <property type="entry name" value="Spore Coat Polysaccharide Biosynthesis Protein SpsA, Chain A"/>
    <property type="match status" value="1"/>
</dbReference>
<organism evidence="2 3">
    <name type="scientific">Ohtaekwangia kribbensis</name>
    <dbReference type="NCBI Taxonomy" id="688913"/>
    <lineage>
        <taxon>Bacteria</taxon>
        <taxon>Pseudomonadati</taxon>
        <taxon>Bacteroidota</taxon>
        <taxon>Cytophagia</taxon>
        <taxon>Cytophagales</taxon>
        <taxon>Fulvivirgaceae</taxon>
        <taxon>Ohtaekwangia</taxon>
    </lineage>
</organism>
<evidence type="ECO:0000313" key="2">
    <source>
        <dbReference type="EMBL" id="MFD1000110.1"/>
    </source>
</evidence>
<keyword evidence="2" id="KW-0328">Glycosyltransferase</keyword>
<dbReference type="InterPro" id="IPR029044">
    <property type="entry name" value="Nucleotide-diphossugar_trans"/>
</dbReference>
<evidence type="ECO:0000313" key="3">
    <source>
        <dbReference type="Proteomes" id="UP001597112"/>
    </source>
</evidence>
<evidence type="ECO:0000259" key="1">
    <source>
        <dbReference type="Pfam" id="PF00535"/>
    </source>
</evidence>
<dbReference type="CDD" id="cd00761">
    <property type="entry name" value="Glyco_tranf_GTA_type"/>
    <property type="match status" value="1"/>
</dbReference>
<dbReference type="EMBL" id="JBHTKA010000003">
    <property type="protein sequence ID" value="MFD1000110.1"/>
    <property type="molecule type" value="Genomic_DNA"/>
</dbReference>